<dbReference type="Pfam" id="PF01894">
    <property type="entry name" value="YjbQ"/>
    <property type="match status" value="1"/>
</dbReference>
<accession>A0ABV9Z174</accession>
<comment type="caution">
    <text evidence="2">The sequence shown here is derived from an EMBL/GenBank/DDBJ whole genome shotgun (WGS) entry which is preliminary data.</text>
</comment>
<dbReference type="SUPFAM" id="SSF111038">
    <property type="entry name" value="YjbQ-like"/>
    <property type="match status" value="1"/>
</dbReference>
<protein>
    <submittedName>
        <fullName evidence="2">Secondary thiamine-phosphate synthase enzyme YjbQ</fullName>
    </submittedName>
</protein>
<dbReference type="EMBL" id="JBHSJF010000004">
    <property type="protein sequence ID" value="MFC5067289.1"/>
    <property type="molecule type" value="Genomic_DNA"/>
</dbReference>
<comment type="similarity">
    <text evidence="1">Belongs to the UPF0047 family.</text>
</comment>
<keyword evidence="3" id="KW-1185">Reference proteome</keyword>
<dbReference type="PIRSF" id="PIRSF004681">
    <property type="entry name" value="UCP004681"/>
    <property type="match status" value="1"/>
</dbReference>
<evidence type="ECO:0000313" key="3">
    <source>
        <dbReference type="Proteomes" id="UP001595796"/>
    </source>
</evidence>
<dbReference type="PANTHER" id="PTHR30615:SF8">
    <property type="entry name" value="UPF0047 PROTEIN C4A8.02C"/>
    <property type="match status" value="1"/>
</dbReference>
<evidence type="ECO:0000313" key="2">
    <source>
        <dbReference type="EMBL" id="MFC5067289.1"/>
    </source>
</evidence>
<sequence>MHGRQAVRTVDTDMPTSVSVSRGFLDVRTRGTGFVDITRSVRNWLKEIGACEGVVTLFVRHTSASLTVQENADPDVQADLLDSLRKLAPENDFYRHTIEGPDDMPAHIKSMLTQVSLSVPVTERALVLGTWQALYLIEHRSRPHDRTISLMFIGLHG</sequence>
<proteinExistence type="inferred from homology"/>
<dbReference type="RefSeq" id="WP_114957104.1">
    <property type="nucleotide sequence ID" value="NZ_JBHSJF010000004.1"/>
</dbReference>
<reference evidence="3" key="1">
    <citation type="journal article" date="2019" name="Int. J. Syst. Evol. Microbiol.">
        <title>The Global Catalogue of Microorganisms (GCM) 10K type strain sequencing project: providing services to taxonomists for standard genome sequencing and annotation.</title>
        <authorList>
            <consortium name="The Broad Institute Genomics Platform"/>
            <consortium name="The Broad Institute Genome Sequencing Center for Infectious Disease"/>
            <person name="Wu L."/>
            <person name="Ma J."/>
        </authorList>
    </citation>
    <scope>NUCLEOTIDE SEQUENCE [LARGE SCALE GENOMIC DNA]</scope>
    <source>
        <strain evidence="3">CGMCC 1.16444</strain>
    </source>
</reference>
<evidence type="ECO:0000256" key="1">
    <source>
        <dbReference type="ARBA" id="ARBA00005534"/>
    </source>
</evidence>
<gene>
    <name evidence="2" type="ORF">ACFPFW_04585</name>
</gene>
<dbReference type="NCBIfam" id="TIGR00149">
    <property type="entry name" value="TIGR00149_YjbQ"/>
    <property type="match status" value="1"/>
</dbReference>
<dbReference type="InterPro" id="IPR035917">
    <property type="entry name" value="YjbQ-like_sf"/>
</dbReference>
<dbReference type="Proteomes" id="UP001595796">
    <property type="component" value="Unassembled WGS sequence"/>
</dbReference>
<name>A0ABV9Z174_9HYPH</name>
<dbReference type="PANTHER" id="PTHR30615">
    <property type="entry name" value="UNCHARACTERIZED PROTEIN YJBQ-RELATED"/>
    <property type="match status" value="1"/>
</dbReference>
<dbReference type="InterPro" id="IPR001602">
    <property type="entry name" value="UPF0047_YjbQ-like"/>
</dbReference>
<organism evidence="2 3">
    <name type="scientific">Flaviflagellibacter deserti</name>
    <dbReference type="NCBI Taxonomy" id="2267266"/>
    <lineage>
        <taxon>Bacteria</taxon>
        <taxon>Pseudomonadati</taxon>
        <taxon>Pseudomonadota</taxon>
        <taxon>Alphaproteobacteria</taxon>
        <taxon>Hyphomicrobiales</taxon>
        <taxon>Flaviflagellibacter</taxon>
    </lineage>
</organism>
<dbReference type="Gene3D" id="2.60.120.460">
    <property type="entry name" value="YjbQ-like"/>
    <property type="match status" value="1"/>
</dbReference>